<feature type="region of interest" description="Disordered" evidence="1">
    <location>
        <begin position="1172"/>
        <end position="1270"/>
    </location>
</feature>
<organism evidence="2 3">
    <name type="scientific">Massariosphaeria phaeospora</name>
    <dbReference type="NCBI Taxonomy" id="100035"/>
    <lineage>
        <taxon>Eukaryota</taxon>
        <taxon>Fungi</taxon>
        <taxon>Dikarya</taxon>
        <taxon>Ascomycota</taxon>
        <taxon>Pezizomycotina</taxon>
        <taxon>Dothideomycetes</taxon>
        <taxon>Pleosporomycetidae</taxon>
        <taxon>Pleosporales</taxon>
        <taxon>Pleosporales incertae sedis</taxon>
        <taxon>Massariosphaeria</taxon>
    </lineage>
</organism>
<feature type="region of interest" description="Disordered" evidence="1">
    <location>
        <begin position="599"/>
        <end position="634"/>
    </location>
</feature>
<feature type="region of interest" description="Disordered" evidence="1">
    <location>
        <begin position="542"/>
        <end position="574"/>
    </location>
</feature>
<feature type="compositionally biased region" description="Polar residues" evidence="1">
    <location>
        <begin position="1305"/>
        <end position="1315"/>
    </location>
</feature>
<feature type="region of interest" description="Disordered" evidence="1">
    <location>
        <begin position="285"/>
        <end position="328"/>
    </location>
</feature>
<feature type="region of interest" description="Disordered" evidence="1">
    <location>
        <begin position="439"/>
        <end position="492"/>
    </location>
</feature>
<name>A0A7C8I7A6_9PLEO</name>
<evidence type="ECO:0000313" key="3">
    <source>
        <dbReference type="Proteomes" id="UP000481861"/>
    </source>
</evidence>
<reference evidence="2 3" key="1">
    <citation type="submission" date="2020-01" db="EMBL/GenBank/DDBJ databases">
        <authorList>
            <consortium name="DOE Joint Genome Institute"/>
            <person name="Haridas S."/>
            <person name="Albert R."/>
            <person name="Binder M."/>
            <person name="Bloem J."/>
            <person name="Labutti K."/>
            <person name="Salamov A."/>
            <person name="Andreopoulos B."/>
            <person name="Baker S.E."/>
            <person name="Barry K."/>
            <person name="Bills G."/>
            <person name="Bluhm B.H."/>
            <person name="Cannon C."/>
            <person name="Castanera R."/>
            <person name="Culley D.E."/>
            <person name="Daum C."/>
            <person name="Ezra D."/>
            <person name="Gonzalez J.B."/>
            <person name="Henrissat B."/>
            <person name="Kuo A."/>
            <person name="Liang C."/>
            <person name="Lipzen A."/>
            <person name="Lutzoni F."/>
            <person name="Magnuson J."/>
            <person name="Mondo S."/>
            <person name="Nolan M."/>
            <person name="Ohm R."/>
            <person name="Pangilinan J."/>
            <person name="Park H.-J.H."/>
            <person name="Ramirez L."/>
            <person name="Alfaro M."/>
            <person name="Sun H."/>
            <person name="Tritt A."/>
            <person name="Yoshinaga Y."/>
            <person name="Zwiers L.-H.L."/>
            <person name="Turgeon B.G."/>
            <person name="Goodwin S.B."/>
            <person name="Spatafora J.W."/>
            <person name="Crous P.W."/>
            <person name="Grigoriev I.V."/>
        </authorList>
    </citation>
    <scope>NUCLEOTIDE SEQUENCE [LARGE SCALE GENOMIC DNA]</scope>
    <source>
        <strain evidence="2 3">CBS 611.86</strain>
    </source>
</reference>
<dbReference type="Proteomes" id="UP000481861">
    <property type="component" value="Unassembled WGS sequence"/>
</dbReference>
<accession>A0A7C8I7A6</accession>
<feature type="region of interest" description="Disordered" evidence="1">
    <location>
        <begin position="1"/>
        <end position="247"/>
    </location>
</feature>
<feature type="region of interest" description="Disordered" evidence="1">
    <location>
        <begin position="1444"/>
        <end position="1470"/>
    </location>
</feature>
<protein>
    <submittedName>
        <fullName evidence="2">Uncharacterized protein</fullName>
    </submittedName>
</protein>
<evidence type="ECO:0000313" key="2">
    <source>
        <dbReference type="EMBL" id="KAF2869073.1"/>
    </source>
</evidence>
<feature type="compositionally biased region" description="Polar residues" evidence="1">
    <location>
        <begin position="842"/>
        <end position="857"/>
    </location>
</feature>
<feature type="compositionally biased region" description="Low complexity" evidence="1">
    <location>
        <begin position="84"/>
        <end position="118"/>
    </location>
</feature>
<feature type="compositionally biased region" description="Polar residues" evidence="1">
    <location>
        <begin position="17"/>
        <end position="28"/>
    </location>
</feature>
<feature type="compositionally biased region" description="Polar residues" evidence="1">
    <location>
        <begin position="684"/>
        <end position="695"/>
    </location>
</feature>
<feature type="compositionally biased region" description="Basic and acidic residues" evidence="1">
    <location>
        <begin position="926"/>
        <end position="935"/>
    </location>
</feature>
<feature type="region of interest" description="Disordered" evidence="1">
    <location>
        <begin position="1286"/>
        <end position="1431"/>
    </location>
</feature>
<feature type="compositionally biased region" description="Basic and acidic residues" evidence="1">
    <location>
        <begin position="603"/>
        <end position="620"/>
    </location>
</feature>
<feature type="compositionally biased region" description="Polar residues" evidence="1">
    <location>
        <begin position="161"/>
        <end position="187"/>
    </location>
</feature>
<dbReference type="EMBL" id="JAADJZ010000017">
    <property type="protein sequence ID" value="KAF2869073.1"/>
    <property type="molecule type" value="Genomic_DNA"/>
</dbReference>
<comment type="caution">
    <text evidence="2">The sequence shown here is derived from an EMBL/GenBank/DDBJ whole genome shotgun (WGS) entry which is preliminary data.</text>
</comment>
<feature type="compositionally biased region" description="Polar residues" evidence="1">
    <location>
        <begin position="1447"/>
        <end position="1464"/>
    </location>
</feature>
<dbReference type="OrthoDB" id="3922633at2759"/>
<feature type="compositionally biased region" description="Basic and acidic residues" evidence="1">
    <location>
        <begin position="866"/>
        <end position="876"/>
    </location>
</feature>
<feature type="region of interest" description="Disordered" evidence="1">
    <location>
        <begin position="825"/>
        <end position="879"/>
    </location>
</feature>
<feature type="compositionally biased region" description="Polar residues" evidence="1">
    <location>
        <begin position="1255"/>
        <end position="1270"/>
    </location>
</feature>
<evidence type="ECO:0000256" key="1">
    <source>
        <dbReference type="SAM" id="MobiDB-lite"/>
    </source>
</evidence>
<feature type="compositionally biased region" description="Polar residues" evidence="1">
    <location>
        <begin position="1391"/>
        <end position="1412"/>
    </location>
</feature>
<feature type="compositionally biased region" description="Basic residues" evidence="1">
    <location>
        <begin position="742"/>
        <end position="751"/>
    </location>
</feature>
<gene>
    <name evidence="2" type="ORF">BDV95DRAFT_111118</name>
</gene>
<keyword evidence="3" id="KW-1185">Reference proteome</keyword>
<feature type="region of interest" description="Disordered" evidence="1">
    <location>
        <begin position="661"/>
        <end position="726"/>
    </location>
</feature>
<feature type="compositionally biased region" description="Polar residues" evidence="1">
    <location>
        <begin position="453"/>
        <end position="462"/>
    </location>
</feature>
<feature type="compositionally biased region" description="Polar residues" evidence="1">
    <location>
        <begin position="1348"/>
        <end position="1359"/>
    </location>
</feature>
<feature type="compositionally biased region" description="Basic and acidic residues" evidence="1">
    <location>
        <begin position="774"/>
        <end position="789"/>
    </location>
</feature>
<feature type="compositionally biased region" description="Polar residues" evidence="1">
    <location>
        <begin position="936"/>
        <end position="946"/>
    </location>
</feature>
<proteinExistence type="predicted"/>
<feature type="region of interest" description="Disordered" evidence="1">
    <location>
        <begin position="1138"/>
        <end position="1157"/>
    </location>
</feature>
<feature type="compositionally biased region" description="Low complexity" evidence="1">
    <location>
        <begin position="1239"/>
        <end position="1254"/>
    </location>
</feature>
<feature type="compositionally biased region" description="Polar residues" evidence="1">
    <location>
        <begin position="661"/>
        <end position="672"/>
    </location>
</feature>
<feature type="compositionally biased region" description="Basic and acidic residues" evidence="1">
    <location>
        <begin position="1376"/>
        <end position="1386"/>
    </location>
</feature>
<feature type="compositionally biased region" description="Polar residues" evidence="1">
    <location>
        <begin position="1226"/>
        <end position="1238"/>
    </location>
</feature>
<feature type="compositionally biased region" description="Acidic residues" evidence="1">
    <location>
        <begin position="544"/>
        <end position="557"/>
    </location>
</feature>
<feature type="region of interest" description="Disordered" evidence="1">
    <location>
        <begin position="742"/>
        <end position="807"/>
    </location>
</feature>
<feature type="region of interest" description="Disordered" evidence="1">
    <location>
        <begin position="926"/>
        <end position="992"/>
    </location>
</feature>
<sequence>MSHSPAMALAERDPNASGRTSRASNLSAGSRGPQKGLPGGTRPDLLSSGGAGVMSMLRTSTELGDIGGLTNDYSTNMPRGPRRGGASSRLSTSSSHSNASRRTSNHQARLSASSGARRSFTRENNVPQYDADTLSPTMMNLPGSSPLIPRSRTSREGHRSLSMTTTSQPTFRLSSHRSFASLRTQEPVQRPKSPYRYPARLRRPGYRPTSPALSDITSSRPRQAQGLGLGQPGHMRRRTPSDMSVHRDERMSIYATRNRSQPILGGPYADVPPVPPLHHHRIVLEHTRNVHRSAKGSVSSGSTNRRMDSEPPSSDAPSPPTPKDGSSLEVLVSPTRSQMLLHGRGGTWKEDVTTGPLYYDYSEQFEQEQYTEPEATALGFVHRIKTILEERGTPEKSPKKVDVAELPGSDIVGVVELPASPVPRRITRELILAALEPASTTEDVGVSEDDSGRQTNGGQQQLDRMPDHSEGPVSYSRSKTSNDNRHSNLSQADSSVMDLSTLNFAVQYSIRMGTGACTGTGTDIGPTEDGMSDLLAGYQRTETKEEEEIAVEESDVPSEERGSHAPKSSDVQSFKSCAGLPARSEKDVDAKSFQSFTDTPEPLCKDSEGRSFRTCKDTITPDRAISMPPSQMAWPNQRVLESKFTRPFSEMPLASLPLIQRQPSTVCRSESGFSRAASRFRANSKLSSRHGSNVASISSSIDSPAHQPPSVPPRESSSSKEAQRSQAVADFLVRLSRPHRFSMHSSFRKKPPKDEGTVLPDVTPAVFPIPSQGQKDRDSSGSQATERHLTPLSGKQGAVPVNPTPASLSLQEPVKVLEMRTPPVVHQHSLSTPSPVVADPSSVYSPEDISSSNSVLQPSPDACSKSPERSGRDSHTTTHLVWQGRRSLNLPSVNTEPRFQHGNYRDETTTDLRLSAYRYPSNYLPDLKEESHEDSSLNTSASNLKHSSFRFPPNGLPSVPSVRESTDDALLSEGDPPPRLRRRSGLAHTRGLPSMNFSQMNLIEKLNEALDVRSSRTLDEILEETQQSVRAKQLRPTSAREIREKYRSFFASLDELEKAGDVTQTTSDINPVPLKRRYSPKALIEEIDRLTIPSVGGLTQRLSELLPSLREYYKLGEIGEFVAEEVIMEHALEEINEVGGPAPKRSSARLRPMPGSPNMVVIDDALYEELTGKEKDSPGSSAVSDVVGMEGVGRGRGESVTDVDSATPPRAPDPPLVELEAPSPTGLRTRSLSLNNQHLRPSLESRLSSRSLRSFVSTPTGDTRPWNSDKNYPWASTLRSIDISLPPTTVRQSPHPGPSLLRNRLSGSSASTTYSPERIPLSPASSYPVPGQEGAYKHAHRQSRRFSIFTSSKRANNPASPGFDTSGFATGPVNVRAHDQSHEAGERYPTSALTPPTNSNLIDSPIQISASDTSDDEPPATSKKSRFRLRSRFSSSARVTELAHVQLESSRTGEGLQSKSTTDLPQDGATQVPDISAKRQTFRDAEGMPSTLYHRHKVVDHLKKWWHKGGDLLRNLGKSFKTKSKSQKQADSQFPEDAESTAFIDVNGRRVVPLTGTRGVPLWTGV</sequence>
<feature type="compositionally biased region" description="Polar residues" evidence="1">
    <location>
        <begin position="211"/>
        <end position="222"/>
    </location>
</feature>